<organism evidence="1 2">
    <name type="scientific">Mycoplana rhizolycopersici</name>
    <dbReference type="NCBI Taxonomy" id="2746702"/>
    <lineage>
        <taxon>Bacteria</taxon>
        <taxon>Pseudomonadati</taxon>
        <taxon>Pseudomonadota</taxon>
        <taxon>Alphaproteobacteria</taxon>
        <taxon>Hyphomicrobiales</taxon>
        <taxon>Rhizobiaceae</taxon>
        <taxon>Mycoplana</taxon>
    </lineage>
</organism>
<reference evidence="1 2" key="1">
    <citation type="submission" date="2020-06" db="EMBL/GenBank/DDBJ databases">
        <title>Rhizobium sp.nov. isolated from the tomato plant.</title>
        <authorList>
            <person name="Thin K.K."/>
            <person name="Zhang X."/>
            <person name="He S."/>
        </authorList>
    </citation>
    <scope>NUCLEOTIDE SEQUENCE [LARGE SCALE GENOMIC DNA]</scope>
    <source>
        <strain evidence="1 2">DBTS2</strain>
    </source>
</reference>
<accession>A0ABX2QDY9</accession>
<protein>
    <recommendedName>
        <fullName evidence="3">Tail protein</fullName>
    </recommendedName>
</protein>
<dbReference type="EMBL" id="JABXYK010000006">
    <property type="protein sequence ID" value="NVP55958.1"/>
    <property type="molecule type" value="Genomic_DNA"/>
</dbReference>
<dbReference type="RefSeq" id="WP_176949939.1">
    <property type="nucleotide sequence ID" value="NZ_JABXYK010000006.1"/>
</dbReference>
<gene>
    <name evidence="1" type="ORF">HV823_11910</name>
</gene>
<keyword evidence="2" id="KW-1185">Reference proteome</keyword>
<proteinExistence type="predicted"/>
<sequence length="812" mass="87852">MPQAIVGLIAAAGIPGLVTASGALTLGGNLLAGAIGFGISYGANALFREDAPKPAEMRGTVRQSVAPRRKSYGEGPMGAAIIFFEVRDGALVQILYLGEGGELGIDAFTEWRLDERIVTVEPDGNINTSPIDGKVEVEFRLGSASQLHYDRVADIFPEIYDATHRCRGCVTVMVKANKVKTEKITEVYPNRLPQLVPVARRNKVFDPRTGLTAYSANLPLIFRSYLIDLDGAGLPASMIDEDDFELAADIGDELLATSGGGTVRRYHGQLDYKLEEEPIDIIERMITATDGRLFLKRSGKIGYRAGKYVAPTVSIPDAVIVSYSLKDSSGPLREGTEVTVRYQNKLARHTEATCDPWIIDTDGTRKPIPIQAYEIQEHHHARRVAKRRAQRATARWRGTIVTDLFGLEAWEEQYIYLEVRDLGIDFEPFEIMDIREGDDDMTVIIDVVSLPEDPETMHDLTFAEEGTPPTIPEDLDDETLTPPQNFAVSMQQRNVGGDTVALLVATWDAYPDRDDLSAQAQISIADEEDWSNITVADNEVRAEAIGLVDGELYDVRVRWLEPDGKPSGWVLFENILAVSNPTPPAGLANFLLTSTVNLGRVQFEIRTGNDRSVRWVNLYRVAAGAPFNVNTATAVNSVPIYVGPSQSYDYLDGDGTRTNAVPNSTFDDSSGFTLLGTGWSVGSGKLNGAAGVASFASQAATFSDGAVVRAALTVSSRTAGAVRMRLQGTAIADGADKTANGTFLETLAVPSGGSTTISIRKDASFVGSLDDWYAYISTPSCAPQGRWDYYAVPFNGSGIDGPASGPITVTIV</sequence>
<comment type="caution">
    <text evidence="1">The sequence shown here is derived from an EMBL/GenBank/DDBJ whole genome shotgun (WGS) entry which is preliminary data.</text>
</comment>
<dbReference type="Proteomes" id="UP000659172">
    <property type="component" value="Unassembled WGS sequence"/>
</dbReference>
<evidence type="ECO:0000313" key="1">
    <source>
        <dbReference type="EMBL" id="NVP55958.1"/>
    </source>
</evidence>
<name>A0ABX2QDY9_9HYPH</name>
<evidence type="ECO:0000313" key="2">
    <source>
        <dbReference type="Proteomes" id="UP000659172"/>
    </source>
</evidence>
<evidence type="ECO:0008006" key="3">
    <source>
        <dbReference type="Google" id="ProtNLM"/>
    </source>
</evidence>